<feature type="coiled-coil region" evidence="1">
    <location>
        <begin position="21"/>
        <end position="55"/>
    </location>
</feature>
<dbReference type="RefSeq" id="WP_179421965.1">
    <property type="nucleotide sequence ID" value="NZ_JACCAB010000001.1"/>
</dbReference>
<protein>
    <submittedName>
        <fullName evidence="2">Uncharacterized protein</fullName>
    </submittedName>
</protein>
<accession>A0A852WEJ6</accession>
<gene>
    <name evidence="2" type="ORF">BJ986_002130</name>
</gene>
<organism evidence="2 3">
    <name type="scientific">Pedococcus badiiscoriae</name>
    <dbReference type="NCBI Taxonomy" id="642776"/>
    <lineage>
        <taxon>Bacteria</taxon>
        <taxon>Bacillati</taxon>
        <taxon>Actinomycetota</taxon>
        <taxon>Actinomycetes</taxon>
        <taxon>Micrococcales</taxon>
        <taxon>Intrasporangiaceae</taxon>
        <taxon>Pedococcus</taxon>
    </lineage>
</organism>
<dbReference type="EMBL" id="JACCAB010000001">
    <property type="protein sequence ID" value="NYG07643.1"/>
    <property type="molecule type" value="Genomic_DNA"/>
</dbReference>
<comment type="caution">
    <text evidence="2">The sequence shown here is derived from an EMBL/GenBank/DDBJ whole genome shotgun (WGS) entry which is preliminary data.</text>
</comment>
<keyword evidence="3" id="KW-1185">Reference proteome</keyword>
<evidence type="ECO:0000313" key="3">
    <source>
        <dbReference type="Proteomes" id="UP000573599"/>
    </source>
</evidence>
<dbReference type="Proteomes" id="UP000573599">
    <property type="component" value="Unassembled WGS sequence"/>
</dbReference>
<reference evidence="2 3" key="1">
    <citation type="submission" date="2020-07" db="EMBL/GenBank/DDBJ databases">
        <title>Sequencing the genomes of 1000 actinobacteria strains.</title>
        <authorList>
            <person name="Klenk H.-P."/>
        </authorList>
    </citation>
    <scope>NUCLEOTIDE SEQUENCE [LARGE SCALE GENOMIC DNA]</scope>
    <source>
        <strain evidence="2 3">DSM 23987</strain>
    </source>
</reference>
<keyword evidence="1" id="KW-0175">Coiled coil</keyword>
<evidence type="ECO:0000256" key="1">
    <source>
        <dbReference type="SAM" id="Coils"/>
    </source>
</evidence>
<sequence>MDDRGEVEQLRATTALALGRLEGALAEAVALRALLEDAQQRLAAARCELLDEREANRSRWERLRTRASADARKASELIRDKPAEGVGRIARSAARRLKR</sequence>
<dbReference type="AlphaFoldDB" id="A0A852WEJ6"/>
<name>A0A852WEJ6_9MICO</name>
<evidence type="ECO:0000313" key="2">
    <source>
        <dbReference type="EMBL" id="NYG07643.1"/>
    </source>
</evidence>
<proteinExistence type="predicted"/>